<dbReference type="SMART" id="SM00045">
    <property type="entry name" value="DAGKa"/>
    <property type="match status" value="1"/>
</dbReference>
<dbReference type="InterPro" id="IPR001206">
    <property type="entry name" value="Diacylglycerol_kinase_cat_dom"/>
</dbReference>
<evidence type="ECO:0000313" key="9">
    <source>
        <dbReference type="EMBL" id="PIO63986.1"/>
    </source>
</evidence>
<sequence>VSCARSIAAKVTCKTVQKPDDHGQFQHDWVIDRLVLLEKEDFKPIIALTNTVCGSCTGKVVYRNFLRHLHPRQVIDVQKENLKPALQWIDDYPEVDVRLVVAGGDGTISSVLETLEQFSRKPPMAVLPLGTGNDLSRVLGWGSGTDGDFNFLEYLNDVYAADVQRLDRWNVMIKSKNQFGRRTVITNKKMSNYVSVGVDASVTFGMQTTRKSIPKVLSSRLLNKFLFFSFGTKDVFTRTCKGLRENISLYLDDKLVELPGIEGLVFLNIPYWGAGVQPWKYAEEEYPQKIDDGVFEVGLASPLFIGQARKAVVVTKNGSVLPMQWLKYFICVGEQLKFSMFHDIVMEHEEEDSGGAVLLSAASRSVQAV</sequence>
<keyword evidence="6 7" id="KW-0067">ATP-binding</keyword>
<keyword evidence="10" id="KW-1185">Reference proteome</keyword>
<dbReference type="PANTHER" id="PTHR11255">
    <property type="entry name" value="DIACYLGLYCEROL KINASE"/>
    <property type="match status" value="1"/>
</dbReference>
<evidence type="ECO:0000256" key="1">
    <source>
        <dbReference type="ARBA" id="ARBA00001383"/>
    </source>
</evidence>
<evidence type="ECO:0000256" key="5">
    <source>
        <dbReference type="ARBA" id="ARBA00022777"/>
    </source>
</evidence>
<dbReference type="PROSITE" id="PS50146">
    <property type="entry name" value="DAGK"/>
    <property type="match status" value="1"/>
</dbReference>
<dbReference type="InterPro" id="IPR016064">
    <property type="entry name" value="NAD/diacylglycerol_kinase_sf"/>
</dbReference>
<feature type="non-terminal residue" evidence="9">
    <location>
        <position position="1"/>
    </location>
</feature>
<keyword evidence="3 7" id="KW-0808">Transferase</keyword>
<dbReference type="AlphaFoldDB" id="A0A2G9U121"/>
<dbReference type="GO" id="GO:0016020">
    <property type="term" value="C:membrane"/>
    <property type="evidence" value="ECO:0007669"/>
    <property type="project" value="TreeGrafter"/>
</dbReference>
<evidence type="ECO:0000256" key="6">
    <source>
        <dbReference type="ARBA" id="ARBA00022840"/>
    </source>
</evidence>
<dbReference type="SMART" id="SM00046">
    <property type="entry name" value="DAGKc"/>
    <property type="match status" value="1"/>
</dbReference>
<keyword evidence="4 7" id="KW-0547">Nucleotide-binding</keyword>
<evidence type="ECO:0000259" key="8">
    <source>
        <dbReference type="PROSITE" id="PS50146"/>
    </source>
</evidence>
<dbReference type="GO" id="GO:0004143">
    <property type="term" value="F:ATP-dependent diacylglycerol kinase activity"/>
    <property type="evidence" value="ECO:0007669"/>
    <property type="project" value="UniProtKB-EC"/>
</dbReference>
<organism evidence="9 10">
    <name type="scientific">Teladorsagia circumcincta</name>
    <name type="common">Brown stomach worm</name>
    <name type="synonym">Ostertagia circumcincta</name>
    <dbReference type="NCBI Taxonomy" id="45464"/>
    <lineage>
        <taxon>Eukaryota</taxon>
        <taxon>Metazoa</taxon>
        <taxon>Ecdysozoa</taxon>
        <taxon>Nematoda</taxon>
        <taxon>Chromadorea</taxon>
        <taxon>Rhabditida</taxon>
        <taxon>Rhabditina</taxon>
        <taxon>Rhabditomorpha</taxon>
        <taxon>Strongyloidea</taxon>
        <taxon>Trichostrongylidae</taxon>
        <taxon>Teladorsagia</taxon>
    </lineage>
</organism>
<reference evidence="9 10" key="1">
    <citation type="submission" date="2015-09" db="EMBL/GenBank/DDBJ databases">
        <title>Draft genome of the parasitic nematode Teladorsagia circumcincta isolate WARC Sus (inbred).</title>
        <authorList>
            <person name="Mitreva M."/>
        </authorList>
    </citation>
    <scope>NUCLEOTIDE SEQUENCE [LARGE SCALE GENOMIC DNA]</scope>
    <source>
        <strain evidence="9 10">S</strain>
    </source>
</reference>
<feature type="domain" description="DAGKc" evidence="8">
    <location>
        <begin position="40"/>
        <end position="175"/>
    </location>
</feature>
<dbReference type="Gene3D" id="2.60.200.40">
    <property type="match status" value="1"/>
</dbReference>
<evidence type="ECO:0000256" key="7">
    <source>
        <dbReference type="RuleBase" id="RU361128"/>
    </source>
</evidence>
<comment type="similarity">
    <text evidence="2 7">Belongs to the eukaryotic diacylglycerol kinase family.</text>
</comment>
<dbReference type="PANTHER" id="PTHR11255:SF118">
    <property type="entry name" value="DIACYLGLYCEROL KINASE EPSILON"/>
    <property type="match status" value="1"/>
</dbReference>
<name>A0A2G9U121_TELCI</name>
<accession>A0A2G9U121</accession>
<dbReference type="Proteomes" id="UP000230423">
    <property type="component" value="Unassembled WGS sequence"/>
</dbReference>
<dbReference type="InterPro" id="IPR017438">
    <property type="entry name" value="ATP-NAD_kinase_N"/>
</dbReference>
<dbReference type="SUPFAM" id="SSF111331">
    <property type="entry name" value="NAD kinase/diacylglycerol kinase-like"/>
    <property type="match status" value="1"/>
</dbReference>
<dbReference type="OrthoDB" id="242257at2759"/>
<dbReference type="Pfam" id="PF00609">
    <property type="entry name" value="DAGK_acc"/>
    <property type="match status" value="1"/>
</dbReference>
<comment type="catalytic activity">
    <reaction evidence="1 7">
        <text>a 1,2-diacyl-sn-glycerol + ATP = a 1,2-diacyl-sn-glycero-3-phosphate + ADP + H(+)</text>
        <dbReference type="Rhea" id="RHEA:10272"/>
        <dbReference type="ChEBI" id="CHEBI:15378"/>
        <dbReference type="ChEBI" id="CHEBI:17815"/>
        <dbReference type="ChEBI" id="CHEBI:30616"/>
        <dbReference type="ChEBI" id="CHEBI:58608"/>
        <dbReference type="ChEBI" id="CHEBI:456216"/>
        <dbReference type="EC" id="2.7.1.107"/>
    </reaction>
</comment>
<gene>
    <name evidence="9" type="ORF">TELCIR_14398</name>
</gene>
<dbReference type="InterPro" id="IPR037607">
    <property type="entry name" value="DGK"/>
</dbReference>
<evidence type="ECO:0000256" key="2">
    <source>
        <dbReference type="ARBA" id="ARBA00009280"/>
    </source>
</evidence>
<evidence type="ECO:0000313" key="10">
    <source>
        <dbReference type="Proteomes" id="UP000230423"/>
    </source>
</evidence>
<dbReference type="GO" id="GO:0005524">
    <property type="term" value="F:ATP binding"/>
    <property type="evidence" value="ECO:0007669"/>
    <property type="project" value="UniProtKB-KW"/>
</dbReference>
<evidence type="ECO:0000256" key="3">
    <source>
        <dbReference type="ARBA" id="ARBA00022679"/>
    </source>
</evidence>
<dbReference type="EC" id="2.7.1.107" evidence="7"/>
<dbReference type="Pfam" id="PF00781">
    <property type="entry name" value="DAGK_cat"/>
    <property type="match status" value="1"/>
</dbReference>
<proteinExistence type="inferred from homology"/>
<dbReference type="InterPro" id="IPR000756">
    <property type="entry name" value="Diacylglycerol_kin_accessory"/>
</dbReference>
<protein>
    <recommendedName>
        <fullName evidence="7">Diacylglycerol kinase</fullName>
        <shortName evidence="7">DAG kinase</shortName>
        <ecNumber evidence="7">2.7.1.107</ecNumber>
    </recommendedName>
</protein>
<evidence type="ECO:0000256" key="4">
    <source>
        <dbReference type="ARBA" id="ARBA00022741"/>
    </source>
</evidence>
<dbReference type="Gene3D" id="3.40.50.10330">
    <property type="entry name" value="Probable inorganic polyphosphate/atp-NAD kinase, domain 1"/>
    <property type="match status" value="1"/>
</dbReference>
<keyword evidence="5 7" id="KW-0418">Kinase</keyword>
<dbReference type="GO" id="GO:0007200">
    <property type="term" value="P:phospholipase C-activating G protein-coupled receptor signaling pathway"/>
    <property type="evidence" value="ECO:0007669"/>
    <property type="project" value="InterPro"/>
</dbReference>
<dbReference type="EMBL" id="KZ350338">
    <property type="protein sequence ID" value="PIO63986.1"/>
    <property type="molecule type" value="Genomic_DNA"/>
</dbReference>